<dbReference type="EMBL" id="CABVLU010000002">
    <property type="protein sequence ID" value="VVT50625.1"/>
    <property type="molecule type" value="Genomic_DNA"/>
</dbReference>
<evidence type="ECO:0000256" key="1">
    <source>
        <dbReference type="SAM" id="Phobius"/>
    </source>
</evidence>
<dbReference type="PANTHER" id="PTHR40638">
    <property type="entry name" value="UPF0591 MEMBRANE PROTEIN C15E1.02C"/>
    <property type="match status" value="1"/>
</dbReference>
<proteinExistence type="predicted"/>
<keyword evidence="1" id="KW-0472">Membrane</keyword>
<evidence type="ECO:0000313" key="2">
    <source>
        <dbReference type="EMBL" id="VVT50625.1"/>
    </source>
</evidence>
<keyword evidence="1" id="KW-0812">Transmembrane</keyword>
<dbReference type="Proteomes" id="UP000398389">
    <property type="component" value="Unassembled WGS sequence"/>
</dbReference>
<accession>A0A5E8BM91</accession>
<dbReference type="PANTHER" id="PTHR40638:SF1">
    <property type="entry name" value="UPF0591 MEMBRANE PROTEIN C15E1.02C"/>
    <property type="match status" value="1"/>
</dbReference>
<keyword evidence="1" id="KW-1133">Transmembrane helix</keyword>
<sequence length="152" mass="16065">MSVHYWPPVKPSAIAIGTVFTHVSSFVTSAPIFGAFFERAKKAETPEEALKSQEAASAAAIYGSSLFGSALQTYGVSALINLTGTVTYQGASYLGGLLFIISSVPAVINATVIEKRPIELVLAKVISTLLETIGLSLTLTWWGTRTNSLSLP</sequence>
<feature type="transmembrane region" description="Helical" evidence="1">
    <location>
        <begin position="58"/>
        <end position="80"/>
    </location>
</feature>
<gene>
    <name evidence="2" type="ORF">SAPINGB_P002826</name>
</gene>
<dbReference type="InterPro" id="IPR013879">
    <property type="entry name" value="DUF1761"/>
</dbReference>
<evidence type="ECO:0008006" key="4">
    <source>
        <dbReference type="Google" id="ProtNLM"/>
    </source>
</evidence>
<dbReference type="AlphaFoldDB" id="A0A5E8BM91"/>
<evidence type="ECO:0000313" key="3">
    <source>
        <dbReference type="Proteomes" id="UP000398389"/>
    </source>
</evidence>
<dbReference type="GeneID" id="43581644"/>
<keyword evidence="3" id="KW-1185">Reference proteome</keyword>
<organism evidence="2 3">
    <name type="scientific">Magnusiomyces paraingens</name>
    <dbReference type="NCBI Taxonomy" id="2606893"/>
    <lineage>
        <taxon>Eukaryota</taxon>
        <taxon>Fungi</taxon>
        <taxon>Dikarya</taxon>
        <taxon>Ascomycota</taxon>
        <taxon>Saccharomycotina</taxon>
        <taxon>Dipodascomycetes</taxon>
        <taxon>Dipodascales</taxon>
        <taxon>Dipodascaceae</taxon>
        <taxon>Magnusiomyces</taxon>
    </lineage>
</organism>
<reference evidence="2 3" key="1">
    <citation type="submission" date="2019-09" db="EMBL/GenBank/DDBJ databases">
        <authorList>
            <person name="Brejova B."/>
        </authorList>
    </citation>
    <scope>NUCLEOTIDE SEQUENCE [LARGE SCALE GENOMIC DNA]</scope>
</reference>
<feature type="transmembrane region" description="Helical" evidence="1">
    <location>
        <begin position="120"/>
        <end position="142"/>
    </location>
</feature>
<dbReference type="Pfam" id="PF08570">
    <property type="entry name" value="DUF1761"/>
    <property type="match status" value="1"/>
</dbReference>
<dbReference type="RefSeq" id="XP_031853435.1">
    <property type="nucleotide sequence ID" value="XM_031997544.1"/>
</dbReference>
<name>A0A5E8BM91_9ASCO</name>
<protein>
    <recommendedName>
        <fullName evidence="4">DUF1761-domain-containing protein</fullName>
    </recommendedName>
</protein>
<feature type="transmembrane region" description="Helical" evidence="1">
    <location>
        <begin position="92"/>
        <end position="113"/>
    </location>
</feature>
<dbReference type="OrthoDB" id="2344991at2759"/>
<feature type="transmembrane region" description="Helical" evidence="1">
    <location>
        <begin position="12"/>
        <end position="37"/>
    </location>
</feature>